<keyword evidence="3" id="KW-1185">Reference proteome</keyword>
<accession>A0A151GBK8</accession>
<reference evidence="2 3" key="1">
    <citation type="journal article" date="2016" name="Sci. Rep.">
        <title>Insights into Adaptations to a Near-Obligate Nematode Endoparasitic Lifestyle from the Finished Genome of Drechmeria coniospora.</title>
        <authorList>
            <person name="Zhang L."/>
            <person name="Zhou Z."/>
            <person name="Guo Q."/>
            <person name="Fokkens L."/>
            <person name="Miskei M."/>
            <person name="Pocsi I."/>
            <person name="Zhang W."/>
            <person name="Chen M."/>
            <person name="Wang L."/>
            <person name="Sun Y."/>
            <person name="Donzelli B.G."/>
            <person name="Gibson D.M."/>
            <person name="Nelson D.R."/>
            <person name="Luo J.G."/>
            <person name="Rep M."/>
            <person name="Liu H."/>
            <person name="Yang S."/>
            <person name="Wang J."/>
            <person name="Krasnoff S.B."/>
            <person name="Xu Y."/>
            <person name="Molnar I."/>
            <person name="Lin M."/>
        </authorList>
    </citation>
    <scope>NUCLEOTIDE SEQUENCE [LARGE SCALE GENOMIC DNA]</scope>
    <source>
        <strain evidence="2 3">ARSEF 6962</strain>
    </source>
</reference>
<dbReference type="GeneID" id="63719089"/>
<dbReference type="RefSeq" id="XP_040653840.1">
    <property type="nucleotide sequence ID" value="XM_040803736.1"/>
</dbReference>
<comment type="caution">
    <text evidence="2">The sequence shown here is derived from an EMBL/GenBank/DDBJ whole genome shotgun (WGS) entry which is preliminary data.</text>
</comment>
<organism evidence="2 3">
    <name type="scientific">Drechmeria coniospora</name>
    <name type="common">Nematophagous fungus</name>
    <name type="synonym">Meria coniospora</name>
    <dbReference type="NCBI Taxonomy" id="98403"/>
    <lineage>
        <taxon>Eukaryota</taxon>
        <taxon>Fungi</taxon>
        <taxon>Dikarya</taxon>
        <taxon>Ascomycota</taxon>
        <taxon>Pezizomycotina</taxon>
        <taxon>Sordariomycetes</taxon>
        <taxon>Hypocreomycetidae</taxon>
        <taxon>Hypocreales</taxon>
        <taxon>Ophiocordycipitaceae</taxon>
        <taxon>Drechmeria</taxon>
    </lineage>
</organism>
<dbReference type="AlphaFoldDB" id="A0A151GBK8"/>
<protein>
    <submittedName>
        <fullName evidence="2">Uncharacterized protein</fullName>
    </submittedName>
</protein>
<dbReference type="Proteomes" id="UP000076580">
    <property type="component" value="Chromosome 03"/>
</dbReference>
<feature type="region of interest" description="Disordered" evidence="1">
    <location>
        <begin position="71"/>
        <end position="90"/>
    </location>
</feature>
<evidence type="ECO:0000313" key="2">
    <source>
        <dbReference type="EMBL" id="KYK54488.1"/>
    </source>
</evidence>
<sequence length="90" mass="9599">MMRDSTHRPARGTSASDCASPIYSVTRLEGDDKATGRQGFASAMMREATSDEAIMGFRCGLGVRAAARCTMATGQHQSMRPAESTHDSAE</sequence>
<evidence type="ECO:0000313" key="3">
    <source>
        <dbReference type="Proteomes" id="UP000076580"/>
    </source>
</evidence>
<dbReference type="EMBL" id="LAYC01000003">
    <property type="protein sequence ID" value="KYK54488.1"/>
    <property type="molecule type" value="Genomic_DNA"/>
</dbReference>
<proteinExistence type="predicted"/>
<name>A0A151GBK8_DRECN</name>
<gene>
    <name evidence="2" type="ORF">DCS_06446</name>
</gene>
<dbReference type="InParanoid" id="A0A151GBK8"/>
<evidence type="ECO:0000256" key="1">
    <source>
        <dbReference type="SAM" id="MobiDB-lite"/>
    </source>
</evidence>
<feature type="region of interest" description="Disordered" evidence="1">
    <location>
        <begin position="1"/>
        <end position="21"/>
    </location>
</feature>